<protein>
    <submittedName>
        <fullName evidence="1">Uncharacterized protein</fullName>
    </submittedName>
</protein>
<dbReference type="RefSeq" id="WP_267280515.1">
    <property type="nucleotide sequence ID" value="NZ_JAOVZV010000003.1"/>
</dbReference>
<dbReference type="EMBL" id="JAOVZV010000003">
    <property type="protein sequence ID" value="MCX8531886.1"/>
    <property type="molecule type" value="Genomic_DNA"/>
</dbReference>
<gene>
    <name evidence="1" type="ORF">OEA66_05935</name>
</gene>
<proteinExistence type="predicted"/>
<reference evidence="1" key="1">
    <citation type="submission" date="2022-10" db="EMBL/GenBank/DDBJ databases">
        <title>Chryseobacterium sp. nov., a novel bacterial species.</title>
        <authorList>
            <person name="Cao Y."/>
        </authorList>
    </citation>
    <scope>NUCLEOTIDE SEQUENCE</scope>
    <source>
        <strain evidence="1">KC 927</strain>
    </source>
</reference>
<organism evidence="1 2">
    <name type="scientific">Chryseobacterium luquanense</name>
    <dbReference type="NCBI Taxonomy" id="2983766"/>
    <lineage>
        <taxon>Bacteria</taxon>
        <taxon>Pseudomonadati</taxon>
        <taxon>Bacteroidota</taxon>
        <taxon>Flavobacteriia</taxon>
        <taxon>Flavobacteriales</taxon>
        <taxon>Weeksellaceae</taxon>
        <taxon>Chryseobacterium group</taxon>
        <taxon>Chryseobacterium</taxon>
    </lineage>
</organism>
<accession>A0ABT3Y1B1</accession>
<comment type="caution">
    <text evidence="1">The sequence shown here is derived from an EMBL/GenBank/DDBJ whole genome shotgun (WGS) entry which is preliminary data.</text>
</comment>
<sequence>MTENNDTIIFDYGSYSNSLEENIVIFERKFLKEIIKEHPKTDTSQMIIVSDMSKINQEDFKINKKYFEKISGYNAKIISPKKPGNGITGIYIDSLGTSSLGKIKFNLYAKNLNIKNQKELLSPIKTIQFKK</sequence>
<evidence type="ECO:0000313" key="2">
    <source>
        <dbReference type="Proteomes" id="UP001070176"/>
    </source>
</evidence>
<name>A0ABT3Y1B1_9FLAO</name>
<evidence type="ECO:0000313" key="1">
    <source>
        <dbReference type="EMBL" id="MCX8531886.1"/>
    </source>
</evidence>
<keyword evidence="2" id="KW-1185">Reference proteome</keyword>
<dbReference type="Proteomes" id="UP001070176">
    <property type="component" value="Unassembled WGS sequence"/>
</dbReference>